<dbReference type="Proteomes" id="UP000321429">
    <property type="component" value="Unassembled WGS sequence"/>
</dbReference>
<dbReference type="Proteomes" id="UP000051139">
    <property type="component" value="Unassembled WGS sequence"/>
</dbReference>
<gene>
    <name evidence="2" type="ORF">IV55_GL000291</name>
    <name evidence="1" type="ORF">LSI01_06090</name>
</gene>
<evidence type="ECO:0000313" key="4">
    <source>
        <dbReference type="Proteomes" id="UP000321429"/>
    </source>
</evidence>
<dbReference type="EMBL" id="JQCB01000010">
    <property type="protein sequence ID" value="KRN95304.1"/>
    <property type="molecule type" value="Genomic_DNA"/>
</dbReference>
<dbReference type="PATRIC" id="fig|348151.3.peg.297"/>
<dbReference type="OrthoDB" id="2146345at2"/>
<accession>A0A0R2L0J6</accession>
<sequence>MNEDYGQKLQDMHDGKLAELTVKPDQFMAFQQALIKVTYRQRIVGMADRGGVITYHYEQD</sequence>
<dbReference type="STRING" id="348151.IV55_GL000291"/>
<keyword evidence="3" id="KW-1185">Reference proteome</keyword>
<reference evidence="2 3" key="1">
    <citation type="journal article" date="2015" name="Genome Announc.">
        <title>Expanding the biotechnology potential of lactobacilli through comparative genomics of 213 strains and associated genera.</title>
        <authorList>
            <person name="Sun Z."/>
            <person name="Harris H.M."/>
            <person name="McCann A."/>
            <person name="Guo C."/>
            <person name="Argimon S."/>
            <person name="Zhang W."/>
            <person name="Yang X."/>
            <person name="Jeffery I.B."/>
            <person name="Cooney J.C."/>
            <person name="Kagawa T.F."/>
            <person name="Liu W."/>
            <person name="Song Y."/>
            <person name="Salvetti E."/>
            <person name="Wrobel A."/>
            <person name="Rasinkangas P."/>
            <person name="Parkhill J."/>
            <person name="Rea M.C."/>
            <person name="O'Sullivan O."/>
            <person name="Ritari J."/>
            <person name="Douillard F.P."/>
            <person name="Paul Ross R."/>
            <person name="Yang R."/>
            <person name="Briner A.E."/>
            <person name="Felis G.E."/>
            <person name="de Vos W.M."/>
            <person name="Barrangou R."/>
            <person name="Klaenhammer T.R."/>
            <person name="Caufield P.W."/>
            <person name="Cui Y."/>
            <person name="Zhang H."/>
            <person name="O'Toole P.W."/>
        </authorList>
    </citation>
    <scope>NUCLEOTIDE SEQUENCE [LARGE SCALE GENOMIC DNA]</scope>
    <source>
        <strain evidence="2 3">DSM 22696</strain>
    </source>
</reference>
<protein>
    <submittedName>
        <fullName evidence="2">Uncharacterized protein</fullName>
    </submittedName>
</protein>
<evidence type="ECO:0000313" key="2">
    <source>
        <dbReference type="EMBL" id="KRN95304.1"/>
    </source>
</evidence>
<dbReference type="RefSeq" id="WP_057810902.1">
    <property type="nucleotide sequence ID" value="NZ_BJUD01000007.1"/>
</dbReference>
<dbReference type="EMBL" id="BJUD01000007">
    <property type="protein sequence ID" value="GEK28298.1"/>
    <property type="molecule type" value="Genomic_DNA"/>
</dbReference>
<comment type="caution">
    <text evidence="2">The sequence shown here is derived from an EMBL/GenBank/DDBJ whole genome shotgun (WGS) entry which is preliminary data.</text>
</comment>
<proteinExistence type="predicted"/>
<evidence type="ECO:0000313" key="1">
    <source>
        <dbReference type="EMBL" id="GEK28298.1"/>
    </source>
</evidence>
<reference evidence="1 4" key="2">
    <citation type="submission" date="2019-07" db="EMBL/GenBank/DDBJ databases">
        <title>Whole genome shotgun sequence of Lactobacillus siliginis NBRC 101315.</title>
        <authorList>
            <person name="Hosoyama A."/>
            <person name="Uohara A."/>
            <person name="Ohji S."/>
            <person name="Ichikawa N."/>
        </authorList>
    </citation>
    <scope>NUCLEOTIDE SEQUENCE [LARGE SCALE GENOMIC DNA]</scope>
    <source>
        <strain evidence="1 4">NBRC 101315</strain>
    </source>
</reference>
<organism evidence="2 3">
    <name type="scientific">Furfurilactobacillus siliginis</name>
    <dbReference type="NCBI Taxonomy" id="348151"/>
    <lineage>
        <taxon>Bacteria</taxon>
        <taxon>Bacillati</taxon>
        <taxon>Bacillota</taxon>
        <taxon>Bacilli</taxon>
        <taxon>Lactobacillales</taxon>
        <taxon>Lactobacillaceae</taxon>
        <taxon>Furfurilactobacillus</taxon>
    </lineage>
</organism>
<name>A0A0R2L0J6_9LACO</name>
<evidence type="ECO:0000313" key="3">
    <source>
        <dbReference type="Proteomes" id="UP000051139"/>
    </source>
</evidence>
<dbReference type="AlphaFoldDB" id="A0A0R2L0J6"/>